<reference evidence="1" key="1">
    <citation type="journal article" date="2021" name="Proc. Natl. Acad. Sci. U.S.A.">
        <title>A Catalog of Tens of Thousands of Viruses from Human Metagenomes Reveals Hidden Associations with Chronic Diseases.</title>
        <authorList>
            <person name="Tisza M.J."/>
            <person name="Buck C.B."/>
        </authorList>
    </citation>
    <scope>NUCLEOTIDE SEQUENCE</scope>
    <source>
        <strain evidence="1">CtA4S13</strain>
    </source>
</reference>
<name>A0A8S5MQN9_9CAUD</name>
<protein>
    <submittedName>
        <fullName evidence="1">Uncharacterized protein</fullName>
    </submittedName>
</protein>
<organism evidence="1">
    <name type="scientific">Siphoviridae sp. ctA4S13</name>
    <dbReference type="NCBI Taxonomy" id="2826179"/>
    <lineage>
        <taxon>Viruses</taxon>
        <taxon>Duplodnaviria</taxon>
        <taxon>Heunggongvirae</taxon>
        <taxon>Uroviricota</taxon>
        <taxon>Caudoviricetes</taxon>
    </lineage>
</organism>
<dbReference type="EMBL" id="BK014961">
    <property type="protein sequence ID" value="DAD84540.1"/>
    <property type="molecule type" value="Genomic_DNA"/>
</dbReference>
<proteinExistence type="predicted"/>
<evidence type="ECO:0000313" key="1">
    <source>
        <dbReference type="EMBL" id="DAD84540.1"/>
    </source>
</evidence>
<accession>A0A8S5MQN9</accession>
<sequence>MKKFLFALISVALMCVGCSSDNDDAKEKESQKYVLKNTTWSSIEKIEHTTFGIFVDKEETNTEVVTKLQQISGLEYSENTKTEEKEVYWNVCNSNGHDADTTIAMTFSNNRCIFEMEVKRKCVKANLTQTEKQYKFKEGEFFVKVGYSSYESFFVRKDGVYRANGYLFLLLDGNGNVTYETQYKYADIQDYDVDVDKYSVTADFSVSGNAITFSYIDKNDKKVMFVGTIADNLQSIIFNDNPLVSSVKSVGKQ</sequence>